<dbReference type="CDD" id="cd02947">
    <property type="entry name" value="TRX_family"/>
    <property type="match status" value="1"/>
</dbReference>
<evidence type="ECO:0000313" key="3">
    <source>
        <dbReference type="Proteomes" id="UP000186758"/>
    </source>
</evidence>
<dbReference type="InterPro" id="IPR036249">
    <property type="entry name" value="Thioredoxin-like_sf"/>
</dbReference>
<dbReference type="GeneID" id="78477845"/>
<dbReference type="InterPro" id="IPR050620">
    <property type="entry name" value="Thioredoxin_H-type-like"/>
</dbReference>
<feature type="domain" description="Thioredoxin" evidence="1">
    <location>
        <begin position="1"/>
        <end position="103"/>
    </location>
</feature>
<dbReference type="Gene3D" id="3.40.30.10">
    <property type="entry name" value="Glutaredoxin"/>
    <property type="match status" value="1"/>
</dbReference>
<dbReference type="InterPro" id="IPR013766">
    <property type="entry name" value="Thioredoxin_domain"/>
</dbReference>
<dbReference type="Proteomes" id="UP000186758">
    <property type="component" value="Unassembled WGS sequence"/>
</dbReference>
<protein>
    <submittedName>
        <fullName evidence="2">Thiol reductase thioredoxin</fullName>
    </submittedName>
</protein>
<evidence type="ECO:0000313" key="2">
    <source>
        <dbReference type="EMBL" id="OLU46538.1"/>
    </source>
</evidence>
<dbReference type="PROSITE" id="PS51352">
    <property type="entry name" value="THIOREDOXIN_2"/>
    <property type="match status" value="1"/>
</dbReference>
<sequence length="105" mass="12128">MKDMTSFQEVLDTDGISCILFTANWCPDCIAIRPFMPKIEKEFSNITFYKADRDKFIDLCQELNILGIPSFVCFEHGREISRFVSKFSKTEAEIQAFLTQTIQKG</sequence>
<dbReference type="PANTHER" id="PTHR10438:SF468">
    <property type="entry name" value="THIOREDOXIN-1-RELATED"/>
    <property type="match status" value="1"/>
</dbReference>
<organism evidence="2 3">
    <name type="scientific">Faecalibaculum rodentium</name>
    <dbReference type="NCBI Taxonomy" id="1702221"/>
    <lineage>
        <taxon>Bacteria</taxon>
        <taxon>Bacillati</taxon>
        <taxon>Bacillota</taxon>
        <taxon>Erysipelotrichia</taxon>
        <taxon>Erysipelotrichales</taxon>
        <taxon>Erysipelotrichaceae</taxon>
        <taxon>Faecalibaculum</taxon>
    </lineage>
</organism>
<comment type="caution">
    <text evidence="2">The sequence shown here is derived from an EMBL/GenBank/DDBJ whole genome shotgun (WGS) entry which is preliminary data.</text>
</comment>
<dbReference type="RefSeq" id="WP_143385520.1">
    <property type="nucleotide sequence ID" value="NZ_CAJTBG010000020.1"/>
</dbReference>
<dbReference type="EMBL" id="MPJZ01000029">
    <property type="protein sequence ID" value="OLU46538.1"/>
    <property type="molecule type" value="Genomic_DNA"/>
</dbReference>
<accession>A0A1Q9YMT9</accession>
<dbReference type="Pfam" id="PF00085">
    <property type="entry name" value="Thioredoxin"/>
    <property type="match status" value="1"/>
</dbReference>
<dbReference type="AlphaFoldDB" id="A0A1Q9YMT9"/>
<reference evidence="2 3" key="1">
    <citation type="submission" date="2016-11" db="EMBL/GenBank/DDBJ databases">
        <title>Description of two novel members of the family Erysipelotrichaceae: Ileibacterium lipovorans gen. nov., sp. nov. and Dubosiella newyorkensis, gen. nov., sp. nov.</title>
        <authorList>
            <person name="Cox L.M."/>
            <person name="Sohn J."/>
            <person name="Tyrrell K.L."/>
            <person name="Citron D.M."/>
            <person name="Lawson P.A."/>
            <person name="Patel N.B."/>
            <person name="Iizumi T."/>
            <person name="Perez-Perez G.I."/>
            <person name="Goldstein E.J."/>
            <person name="Blaser M.J."/>
        </authorList>
    </citation>
    <scope>NUCLEOTIDE SEQUENCE [LARGE SCALE GENOMIC DNA]</scope>
    <source>
        <strain evidence="2 3">NYU-BL-K8</strain>
    </source>
</reference>
<name>A0A1Q9YMT9_9FIRM</name>
<dbReference type="PANTHER" id="PTHR10438">
    <property type="entry name" value="THIOREDOXIN"/>
    <property type="match status" value="1"/>
</dbReference>
<evidence type="ECO:0000259" key="1">
    <source>
        <dbReference type="PROSITE" id="PS51352"/>
    </source>
</evidence>
<dbReference type="SUPFAM" id="SSF52833">
    <property type="entry name" value="Thioredoxin-like"/>
    <property type="match status" value="1"/>
</dbReference>
<dbReference type="OrthoDB" id="7629852at2"/>
<gene>
    <name evidence="2" type="ORF">BO223_02040</name>
</gene>
<proteinExistence type="predicted"/>